<feature type="compositionally biased region" description="Low complexity" evidence="1">
    <location>
        <begin position="32"/>
        <end position="53"/>
    </location>
</feature>
<comment type="caution">
    <text evidence="3">The sequence shown here is derived from an EMBL/GenBank/DDBJ whole genome shotgun (WGS) entry which is preliminary data.</text>
</comment>
<sequence length="82" mass="8378">MSDRPGARLSRRALLTAAATTGAAATGTAVGGALLADGDTPPSTTRAPSPTEPFHGKHQPGIATPQQHHASSRPSTWRPSTR</sequence>
<dbReference type="AlphaFoldDB" id="A0A7W3QS80"/>
<gene>
    <name evidence="3" type="ORF">HNR61_009258</name>
</gene>
<evidence type="ECO:0000256" key="1">
    <source>
        <dbReference type="SAM" id="MobiDB-lite"/>
    </source>
</evidence>
<name>A0A7W3QS80_ACTNM</name>
<feature type="region of interest" description="Disordered" evidence="1">
    <location>
        <begin position="32"/>
        <end position="82"/>
    </location>
</feature>
<feature type="chain" id="PRO_5031340128" evidence="2">
    <location>
        <begin position="25"/>
        <end position="82"/>
    </location>
</feature>
<evidence type="ECO:0000313" key="4">
    <source>
        <dbReference type="Proteomes" id="UP000572680"/>
    </source>
</evidence>
<dbReference type="InterPro" id="IPR006311">
    <property type="entry name" value="TAT_signal"/>
</dbReference>
<feature type="signal peptide" evidence="2">
    <location>
        <begin position="1"/>
        <end position="24"/>
    </location>
</feature>
<feature type="compositionally biased region" description="Low complexity" evidence="1">
    <location>
        <begin position="72"/>
        <end position="82"/>
    </location>
</feature>
<dbReference type="PROSITE" id="PS51318">
    <property type="entry name" value="TAT"/>
    <property type="match status" value="1"/>
</dbReference>
<dbReference type="RefSeq" id="WP_220510579.1">
    <property type="nucleotide sequence ID" value="NZ_BAAALP010000061.1"/>
</dbReference>
<dbReference type="Proteomes" id="UP000572680">
    <property type="component" value="Unassembled WGS sequence"/>
</dbReference>
<reference evidence="3 4" key="1">
    <citation type="submission" date="2020-08" db="EMBL/GenBank/DDBJ databases">
        <title>Genomic Encyclopedia of Type Strains, Phase IV (KMG-IV): sequencing the most valuable type-strain genomes for metagenomic binning, comparative biology and taxonomic classification.</title>
        <authorList>
            <person name="Goeker M."/>
        </authorList>
    </citation>
    <scope>NUCLEOTIDE SEQUENCE [LARGE SCALE GENOMIC DNA]</scope>
    <source>
        <strain evidence="3 4">DSM 44197</strain>
    </source>
</reference>
<protein>
    <submittedName>
        <fullName evidence="3">Nitrous oxide reductase</fullName>
    </submittedName>
</protein>
<organism evidence="3 4">
    <name type="scientific">Actinomadura namibiensis</name>
    <dbReference type="NCBI Taxonomy" id="182080"/>
    <lineage>
        <taxon>Bacteria</taxon>
        <taxon>Bacillati</taxon>
        <taxon>Actinomycetota</taxon>
        <taxon>Actinomycetes</taxon>
        <taxon>Streptosporangiales</taxon>
        <taxon>Thermomonosporaceae</taxon>
        <taxon>Actinomadura</taxon>
    </lineage>
</organism>
<evidence type="ECO:0000256" key="2">
    <source>
        <dbReference type="SAM" id="SignalP"/>
    </source>
</evidence>
<evidence type="ECO:0000313" key="3">
    <source>
        <dbReference type="EMBL" id="MBA8957565.1"/>
    </source>
</evidence>
<accession>A0A7W3QS80</accession>
<dbReference type="EMBL" id="JACJIA010000025">
    <property type="protein sequence ID" value="MBA8957565.1"/>
    <property type="molecule type" value="Genomic_DNA"/>
</dbReference>
<proteinExistence type="predicted"/>
<keyword evidence="2" id="KW-0732">Signal</keyword>
<keyword evidence="4" id="KW-1185">Reference proteome</keyword>